<proteinExistence type="predicted"/>
<evidence type="ECO:0000313" key="1">
    <source>
        <dbReference type="EMBL" id="MPM42865.1"/>
    </source>
</evidence>
<accession>A0A644ZPQ0</accession>
<comment type="caution">
    <text evidence="1">The sequence shown here is derived from an EMBL/GenBank/DDBJ whole genome shotgun (WGS) entry which is preliminary data.</text>
</comment>
<organism evidence="1">
    <name type="scientific">bioreactor metagenome</name>
    <dbReference type="NCBI Taxonomy" id="1076179"/>
    <lineage>
        <taxon>unclassified sequences</taxon>
        <taxon>metagenomes</taxon>
        <taxon>ecological metagenomes</taxon>
    </lineage>
</organism>
<gene>
    <name evidence="1" type="ORF">SDC9_89537</name>
</gene>
<name>A0A644ZPQ0_9ZZZZ</name>
<dbReference type="AlphaFoldDB" id="A0A644ZPQ0"/>
<dbReference type="EMBL" id="VSSQ01009886">
    <property type="protein sequence ID" value="MPM42865.1"/>
    <property type="molecule type" value="Genomic_DNA"/>
</dbReference>
<reference evidence="1" key="1">
    <citation type="submission" date="2019-08" db="EMBL/GenBank/DDBJ databases">
        <authorList>
            <person name="Kucharzyk K."/>
            <person name="Murdoch R.W."/>
            <person name="Higgins S."/>
            <person name="Loffler F."/>
        </authorList>
    </citation>
    <scope>NUCLEOTIDE SEQUENCE</scope>
</reference>
<protein>
    <submittedName>
        <fullName evidence="1">Uncharacterized protein</fullName>
    </submittedName>
</protein>
<sequence>MNHGKAPVWRDPTHLIQQGQLHKIFRLHIKYIVIIGIRGLSHFGSTIDRAVFHGEFITEFAMD</sequence>